<protein>
    <submittedName>
        <fullName evidence="1">DUF2948 family protein</fullName>
    </submittedName>
</protein>
<sequence>MDRVKLAALDQEDLAIVSAHVQDAVLLVGDIRFLPQEGKAVFVMNRFVWDKPKDPKSGTHERRRAALAFSRVRAMKSAGIRQTAKDAVLSLLAVSFRPEPGRAEGEEAGPDGEVLLTFSGGGTIALHVECIEAQLADLGAAWSTANRPEHPLD</sequence>
<reference evidence="1 2" key="1">
    <citation type="submission" date="2020-01" db="EMBL/GenBank/DDBJ databases">
        <authorList>
            <person name="Peng S.Y."/>
            <person name="Li J."/>
            <person name="Wang M."/>
            <person name="Wang L."/>
            <person name="Wang C.Q."/>
            <person name="Wang J.R."/>
        </authorList>
    </citation>
    <scope>NUCLEOTIDE SEQUENCE [LARGE SCALE GENOMIC DNA]</scope>
    <source>
        <strain evidence="1 2">XCT-34</strain>
    </source>
</reference>
<dbReference type="InterPro" id="IPR021335">
    <property type="entry name" value="DUF2948"/>
</dbReference>
<gene>
    <name evidence="1" type="ORF">GWI71_05250</name>
</gene>
<dbReference type="Pfam" id="PF11164">
    <property type="entry name" value="DUF2948"/>
    <property type="match status" value="1"/>
</dbReference>
<keyword evidence="2" id="KW-1185">Reference proteome</keyword>
<dbReference type="EMBL" id="JAABLP010000001">
    <property type="protein sequence ID" value="NBN63081.1"/>
    <property type="molecule type" value="Genomic_DNA"/>
</dbReference>
<name>A0ABW9ZHG1_9HYPH</name>
<evidence type="ECO:0000313" key="2">
    <source>
        <dbReference type="Proteomes" id="UP000541347"/>
    </source>
</evidence>
<dbReference type="RefSeq" id="WP_161674556.1">
    <property type="nucleotide sequence ID" value="NZ_JAABLP010000001.1"/>
</dbReference>
<comment type="caution">
    <text evidence="1">The sequence shown here is derived from an EMBL/GenBank/DDBJ whole genome shotgun (WGS) entry which is preliminary data.</text>
</comment>
<evidence type="ECO:0000313" key="1">
    <source>
        <dbReference type="EMBL" id="NBN63081.1"/>
    </source>
</evidence>
<dbReference type="Proteomes" id="UP000541347">
    <property type="component" value="Unassembled WGS sequence"/>
</dbReference>
<accession>A0ABW9ZHG1</accession>
<proteinExistence type="predicted"/>
<organism evidence="1 2">
    <name type="scientific">Pannonibacter tanglangensis</name>
    <dbReference type="NCBI Taxonomy" id="2750084"/>
    <lineage>
        <taxon>Bacteria</taxon>
        <taxon>Pseudomonadati</taxon>
        <taxon>Pseudomonadota</taxon>
        <taxon>Alphaproteobacteria</taxon>
        <taxon>Hyphomicrobiales</taxon>
        <taxon>Stappiaceae</taxon>
        <taxon>Pannonibacter</taxon>
    </lineage>
</organism>